<dbReference type="InterPro" id="IPR043148">
    <property type="entry name" value="TagF_C"/>
</dbReference>
<comment type="caution">
    <text evidence="1">The sequence shown here is derived from an EMBL/GenBank/DDBJ whole genome shotgun (WGS) entry which is preliminary data.</text>
</comment>
<name>A0A6B0SNE5_9EURY</name>
<protein>
    <recommendedName>
        <fullName evidence="3">CDP-Glycerol:Poly(Glycerophosphate) glycerophosphotransferase</fullName>
    </recommendedName>
</protein>
<evidence type="ECO:0000313" key="2">
    <source>
        <dbReference type="Proteomes" id="UP000437065"/>
    </source>
</evidence>
<dbReference type="Pfam" id="PF04464">
    <property type="entry name" value="Glyphos_transf"/>
    <property type="match status" value="1"/>
</dbReference>
<dbReference type="InterPro" id="IPR007554">
    <property type="entry name" value="Glycerophosphate_synth"/>
</dbReference>
<dbReference type="AlphaFoldDB" id="A0A6B0SNE5"/>
<sequence>MVTILYTFDRRFMWKTFEAVDRHVTVTTAALPLRPEAANYQSSIPELEASIESAADLDAAVYEADPDVVVQNHRFEAAALGERPAFHDEYPVVHLRHGASVGRGEIDNTTRDLGDVVDLALAPGERWAARYREAFPESVDIAVVGIPEADDLVGTDPPRERCVLYAPTNHNYGGGCYLETAEVVLDTFADTDYRLLFRPHPMDRIEEPGASVTERCRERIADLRNVVFDEADTPRESMLAADLLVSDYSGIVTEWLHTGRPLVQLTAVASGSDVPELGYATDELTLETMDRLYENGYPPTIERRVDEQLAALGIPMDGHAGERAAREVVGCTQ</sequence>
<evidence type="ECO:0008006" key="3">
    <source>
        <dbReference type="Google" id="ProtNLM"/>
    </source>
</evidence>
<dbReference type="GO" id="GO:0047355">
    <property type="term" value="F:CDP-glycerol glycerophosphotransferase activity"/>
    <property type="evidence" value="ECO:0007669"/>
    <property type="project" value="InterPro"/>
</dbReference>
<organism evidence="1 2">
    <name type="scientific">Halobaculum saliterrae</name>
    <dbReference type="NCBI Taxonomy" id="2073113"/>
    <lineage>
        <taxon>Archaea</taxon>
        <taxon>Methanobacteriati</taxon>
        <taxon>Methanobacteriota</taxon>
        <taxon>Stenosarchaea group</taxon>
        <taxon>Halobacteria</taxon>
        <taxon>Halobacteriales</taxon>
        <taxon>Haloferacaceae</taxon>
        <taxon>Halobaculum</taxon>
    </lineage>
</organism>
<dbReference type="Gene3D" id="3.40.50.12580">
    <property type="match status" value="1"/>
</dbReference>
<gene>
    <name evidence="1" type="ORF">GRX01_00780</name>
</gene>
<dbReference type="EMBL" id="WUUS01000001">
    <property type="protein sequence ID" value="MXR39897.1"/>
    <property type="molecule type" value="Genomic_DNA"/>
</dbReference>
<reference evidence="1 2" key="1">
    <citation type="submission" date="2019-12" db="EMBL/GenBank/DDBJ databases">
        <title>Isolation and characterization of three novel carbon monoxide-oxidizing members of Halobacteria from salione crusts and soils.</title>
        <authorList>
            <person name="Myers M.R."/>
            <person name="King G.M."/>
        </authorList>
    </citation>
    <scope>NUCLEOTIDE SEQUENCE [LARGE SCALE GENOMIC DNA]</scope>
    <source>
        <strain evidence="1 2">WSA2</strain>
    </source>
</reference>
<dbReference type="GO" id="GO:0016020">
    <property type="term" value="C:membrane"/>
    <property type="evidence" value="ECO:0007669"/>
    <property type="project" value="InterPro"/>
</dbReference>
<dbReference type="RefSeq" id="WP_159662448.1">
    <property type="nucleotide sequence ID" value="NZ_WUUS01000001.1"/>
</dbReference>
<proteinExistence type="predicted"/>
<evidence type="ECO:0000313" key="1">
    <source>
        <dbReference type="EMBL" id="MXR39897.1"/>
    </source>
</evidence>
<dbReference type="SUPFAM" id="SSF53756">
    <property type="entry name" value="UDP-Glycosyltransferase/glycogen phosphorylase"/>
    <property type="match status" value="1"/>
</dbReference>
<dbReference type="Proteomes" id="UP000437065">
    <property type="component" value="Unassembled WGS sequence"/>
</dbReference>
<accession>A0A6B0SNE5</accession>
<dbReference type="OrthoDB" id="337905at2157"/>
<keyword evidence="2" id="KW-1185">Reference proteome</keyword>